<reference evidence="6" key="1">
    <citation type="submission" date="2013-08" db="EMBL/GenBank/DDBJ databases">
        <authorList>
            <person name="Mendez C."/>
            <person name="Richter M."/>
            <person name="Ferrer M."/>
            <person name="Sanchez J."/>
        </authorList>
    </citation>
    <scope>NUCLEOTIDE SEQUENCE</scope>
</reference>
<dbReference type="InterPro" id="IPR003439">
    <property type="entry name" value="ABC_transporter-like_ATP-bd"/>
</dbReference>
<keyword evidence="3" id="KW-0547">Nucleotide-binding</keyword>
<dbReference type="GO" id="GO:0005524">
    <property type="term" value="F:ATP binding"/>
    <property type="evidence" value="ECO:0007669"/>
    <property type="project" value="UniProtKB-KW"/>
</dbReference>
<evidence type="ECO:0000259" key="5">
    <source>
        <dbReference type="Pfam" id="PF00005"/>
    </source>
</evidence>
<evidence type="ECO:0000256" key="3">
    <source>
        <dbReference type="ARBA" id="ARBA00022741"/>
    </source>
</evidence>
<organism evidence="6">
    <name type="scientific">mine drainage metagenome</name>
    <dbReference type="NCBI Taxonomy" id="410659"/>
    <lineage>
        <taxon>unclassified sequences</taxon>
        <taxon>metagenomes</taxon>
        <taxon>ecological metagenomes</taxon>
    </lineage>
</organism>
<accession>T1AGV7</accession>
<dbReference type="SUPFAM" id="SSF52540">
    <property type="entry name" value="P-loop containing nucleoside triphosphate hydrolases"/>
    <property type="match status" value="1"/>
</dbReference>
<evidence type="ECO:0000256" key="1">
    <source>
        <dbReference type="ARBA" id="ARBA00005417"/>
    </source>
</evidence>
<reference evidence="6" key="2">
    <citation type="journal article" date="2014" name="ISME J.">
        <title>Microbial stratification in low pH oxic and suboxic macroscopic growths along an acid mine drainage.</title>
        <authorList>
            <person name="Mendez-Garcia C."/>
            <person name="Mesa V."/>
            <person name="Sprenger R.R."/>
            <person name="Richter M."/>
            <person name="Diez M.S."/>
            <person name="Solano J."/>
            <person name="Bargiela R."/>
            <person name="Golyshina O.V."/>
            <person name="Manteca A."/>
            <person name="Ramos J.L."/>
            <person name="Gallego J.R."/>
            <person name="Llorente I."/>
            <person name="Martins Dos Santos V.A."/>
            <person name="Jensen O.N."/>
            <person name="Pelaez A.I."/>
            <person name="Sanchez J."/>
            <person name="Ferrer M."/>
        </authorList>
    </citation>
    <scope>NUCLEOTIDE SEQUENCE</scope>
</reference>
<dbReference type="AlphaFoldDB" id="T1AGV7"/>
<dbReference type="Gene3D" id="3.40.50.300">
    <property type="entry name" value="P-loop containing nucleotide triphosphate hydrolases"/>
    <property type="match status" value="1"/>
</dbReference>
<dbReference type="EMBL" id="AUZX01008277">
    <property type="protein sequence ID" value="EQD56412.1"/>
    <property type="molecule type" value="Genomic_DNA"/>
</dbReference>
<feature type="domain" description="ABC transporter" evidence="5">
    <location>
        <begin position="32"/>
        <end position="82"/>
    </location>
</feature>
<keyword evidence="2" id="KW-0813">Transport</keyword>
<evidence type="ECO:0000256" key="4">
    <source>
        <dbReference type="ARBA" id="ARBA00022840"/>
    </source>
</evidence>
<feature type="non-terminal residue" evidence="6">
    <location>
        <position position="93"/>
    </location>
</feature>
<evidence type="ECO:0000313" key="6">
    <source>
        <dbReference type="EMBL" id="EQD56412.1"/>
    </source>
</evidence>
<comment type="similarity">
    <text evidence="1">Belongs to the ABC transporter superfamily.</text>
</comment>
<dbReference type="PANTHER" id="PTHR42711">
    <property type="entry name" value="ABC TRANSPORTER ATP-BINDING PROTEIN"/>
    <property type="match status" value="1"/>
</dbReference>
<gene>
    <name evidence="6" type="ORF">B1A_11551</name>
</gene>
<dbReference type="GO" id="GO:0016887">
    <property type="term" value="F:ATP hydrolysis activity"/>
    <property type="evidence" value="ECO:0007669"/>
    <property type="project" value="InterPro"/>
</dbReference>
<evidence type="ECO:0000256" key="2">
    <source>
        <dbReference type="ARBA" id="ARBA00022448"/>
    </source>
</evidence>
<protein>
    <submittedName>
        <fullName evidence="6">ABC transporter-like domain protein</fullName>
    </submittedName>
</protein>
<dbReference type="InterPro" id="IPR027417">
    <property type="entry name" value="P-loop_NTPase"/>
</dbReference>
<comment type="caution">
    <text evidence="6">The sequence shown here is derived from an EMBL/GenBank/DDBJ whole genome shotgun (WGS) entry which is preliminary data.</text>
</comment>
<dbReference type="Pfam" id="PF00005">
    <property type="entry name" value="ABC_tran"/>
    <property type="match status" value="1"/>
</dbReference>
<keyword evidence="4" id="KW-0067">ATP-binding</keyword>
<sequence>MFAIECLDVRKTFVPEDASPWRRRSRQRVEALRGISFTQERGEVLGVLGPNGSGKSTLIRLISTLLLPDAGTILVFGHDVARSPLAVRRLIHR</sequence>
<proteinExistence type="inferred from homology"/>
<dbReference type="PANTHER" id="PTHR42711:SF5">
    <property type="entry name" value="ABC TRANSPORTER ATP-BINDING PROTEIN NATA"/>
    <property type="match status" value="1"/>
</dbReference>
<dbReference type="InterPro" id="IPR050763">
    <property type="entry name" value="ABC_transporter_ATP-binding"/>
</dbReference>
<name>T1AGV7_9ZZZZ</name>